<keyword evidence="3" id="KW-1185">Reference proteome</keyword>
<feature type="non-terminal residue" evidence="2">
    <location>
        <position position="37"/>
    </location>
</feature>
<dbReference type="Proteomes" id="UP000784294">
    <property type="component" value="Unassembled WGS sequence"/>
</dbReference>
<name>A0A3S5AKK5_9PLAT</name>
<organism evidence="2 3">
    <name type="scientific">Protopolystoma xenopodis</name>
    <dbReference type="NCBI Taxonomy" id="117903"/>
    <lineage>
        <taxon>Eukaryota</taxon>
        <taxon>Metazoa</taxon>
        <taxon>Spiralia</taxon>
        <taxon>Lophotrochozoa</taxon>
        <taxon>Platyhelminthes</taxon>
        <taxon>Monogenea</taxon>
        <taxon>Polyopisthocotylea</taxon>
        <taxon>Polystomatidea</taxon>
        <taxon>Polystomatidae</taxon>
        <taxon>Protopolystoma</taxon>
    </lineage>
</organism>
<sequence>MSRLTDDADYNAGETSGKVPRPQSDFGNDHAYNGLRT</sequence>
<evidence type="ECO:0000313" key="3">
    <source>
        <dbReference type="Proteomes" id="UP000784294"/>
    </source>
</evidence>
<evidence type="ECO:0000313" key="2">
    <source>
        <dbReference type="EMBL" id="VEL31712.1"/>
    </source>
</evidence>
<reference evidence="2" key="1">
    <citation type="submission" date="2018-11" db="EMBL/GenBank/DDBJ databases">
        <authorList>
            <consortium name="Pathogen Informatics"/>
        </authorList>
    </citation>
    <scope>NUCLEOTIDE SEQUENCE</scope>
</reference>
<comment type="caution">
    <text evidence="2">The sequence shown here is derived from an EMBL/GenBank/DDBJ whole genome shotgun (WGS) entry which is preliminary data.</text>
</comment>
<dbReference type="AlphaFoldDB" id="A0A3S5AKK5"/>
<evidence type="ECO:0000256" key="1">
    <source>
        <dbReference type="SAM" id="MobiDB-lite"/>
    </source>
</evidence>
<gene>
    <name evidence="2" type="ORF">PXEA_LOCUS25152</name>
</gene>
<accession>A0A3S5AKK5</accession>
<protein>
    <submittedName>
        <fullName evidence="2">Uncharacterized protein</fullName>
    </submittedName>
</protein>
<feature type="region of interest" description="Disordered" evidence="1">
    <location>
        <begin position="1"/>
        <end position="37"/>
    </location>
</feature>
<dbReference type="EMBL" id="CAAALY010125564">
    <property type="protein sequence ID" value="VEL31712.1"/>
    <property type="molecule type" value="Genomic_DNA"/>
</dbReference>
<proteinExistence type="predicted"/>